<sequence>MNDSPTLDPASSRRQFLRHTAVIAGASWTATHLRTAISADAVTPANTLRREKLQLYKAVKWGMIEGAPTVLDHFKICKDLGYDGMELISPADFSAQEVRQASDATGMPVHGLVDMKHWDVRLSDPDSKVREHGVAILRQAILDCHAFGGFSVLLVPGRVGGADETHDHVWQRSIEGIRQVLPLASKLGVRVLIENVWNGFCETPEQLRDYLDEIANPWVASYFDIGNVVKFSPSQNWIRTLGPRIVKLDVKDWSVANGFDAKIGEGDVNWPAVRQALRDIGFSGWCTAEVAGGDREWLADVAQRMDRTLLVQD</sequence>
<name>A0A517TVN7_9BACT</name>
<evidence type="ECO:0000256" key="1">
    <source>
        <dbReference type="ARBA" id="ARBA00023235"/>
    </source>
</evidence>
<dbReference type="InterPro" id="IPR036237">
    <property type="entry name" value="Xyl_isomerase-like_sf"/>
</dbReference>
<gene>
    <name evidence="3" type="primary">ulaE_1</name>
    <name evidence="3" type="ORF">I41_16120</name>
</gene>
<evidence type="ECO:0000313" key="4">
    <source>
        <dbReference type="Proteomes" id="UP000317909"/>
    </source>
</evidence>
<dbReference type="InterPro" id="IPR013022">
    <property type="entry name" value="Xyl_isomerase-like_TIM-brl"/>
</dbReference>
<dbReference type="Proteomes" id="UP000317909">
    <property type="component" value="Chromosome"/>
</dbReference>
<dbReference type="GO" id="GO:0034015">
    <property type="term" value="F:L-ribulose-5-phosphate 3-epimerase activity"/>
    <property type="evidence" value="ECO:0007669"/>
    <property type="project" value="UniProtKB-EC"/>
</dbReference>
<dbReference type="PROSITE" id="PS51318">
    <property type="entry name" value="TAT"/>
    <property type="match status" value="1"/>
</dbReference>
<dbReference type="EMBL" id="CP036339">
    <property type="protein sequence ID" value="QDT72434.1"/>
    <property type="molecule type" value="Genomic_DNA"/>
</dbReference>
<dbReference type="InterPro" id="IPR050417">
    <property type="entry name" value="Sugar_Epim/Isomerase"/>
</dbReference>
<dbReference type="PANTHER" id="PTHR43489:SF7">
    <property type="entry name" value="3-DEHYDRO-D-GULOSIDE 4-EPIMERASE-RELATED"/>
    <property type="match status" value="1"/>
</dbReference>
<dbReference type="SUPFAM" id="SSF51658">
    <property type="entry name" value="Xylose isomerase-like"/>
    <property type="match status" value="1"/>
</dbReference>
<dbReference type="EC" id="5.1.3.22" evidence="3"/>
<dbReference type="OrthoDB" id="9782669at2"/>
<feature type="domain" description="Xylose isomerase-like TIM barrel" evidence="2">
    <location>
        <begin position="74"/>
        <end position="293"/>
    </location>
</feature>
<dbReference type="InterPro" id="IPR006311">
    <property type="entry name" value="TAT_signal"/>
</dbReference>
<keyword evidence="4" id="KW-1185">Reference proteome</keyword>
<reference evidence="3 4" key="1">
    <citation type="submission" date="2019-02" db="EMBL/GenBank/DDBJ databases">
        <title>Deep-cultivation of Planctomycetes and their phenomic and genomic characterization uncovers novel biology.</title>
        <authorList>
            <person name="Wiegand S."/>
            <person name="Jogler M."/>
            <person name="Boedeker C."/>
            <person name="Pinto D."/>
            <person name="Vollmers J."/>
            <person name="Rivas-Marin E."/>
            <person name="Kohn T."/>
            <person name="Peeters S.H."/>
            <person name="Heuer A."/>
            <person name="Rast P."/>
            <person name="Oberbeckmann S."/>
            <person name="Bunk B."/>
            <person name="Jeske O."/>
            <person name="Meyerdierks A."/>
            <person name="Storesund J.E."/>
            <person name="Kallscheuer N."/>
            <person name="Luecker S."/>
            <person name="Lage O.M."/>
            <person name="Pohl T."/>
            <person name="Merkel B.J."/>
            <person name="Hornburger P."/>
            <person name="Mueller R.-W."/>
            <person name="Bruemmer F."/>
            <person name="Labrenz M."/>
            <person name="Spormann A.M."/>
            <person name="Op den Camp H."/>
            <person name="Overmann J."/>
            <person name="Amann R."/>
            <person name="Jetten M.S.M."/>
            <person name="Mascher T."/>
            <person name="Medema M.H."/>
            <person name="Devos D.P."/>
            <person name="Kaster A.-K."/>
            <person name="Ovreas L."/>
            <person name="Rohde M."/>
            <person name="Galperin M.Y."/>
            <person name="Jogler C."/>
        </authorList>
    </citation>
    <scope>NUCLEOTIDE SEQUENCE [LARGE SCALE GENOMIC DNA]</scope>
    <source>
        <strain evidence="3 4">I41</strain>
    </source>
</reference>
<organism evidence="3 4">
    <name type="scientific">Lacipirellula limnantheis</name>
    <dbReference type="NCBI Taxonomy" id="2528024"/>
    <lineage>
        <taxon>Bacteria</taxon>
        <taxon>Pseudomonadati</taxon>
        <taxon>Planctomycetota</taxon>
        <taxon>Planctomycetia</taxon>
        <taxon>Pirellulales</taxon>
        <taxon>Lacipirellulaceae</taxon>
        <taxon>Lacipirellula</taxon>
    </lineage>
</organism>
<keyword evidence="1 3" id="KW-0413">Isomerase</keyword>
<evidence type="ECO:0000313" key="3">
    <source>
        <dbReference type="EMBL" id="QDT72434.1"/>
    </source>
</evidence>
<dbReference type="KEGG" id="llh:I41_16120"/>
<accession>A0A517TVN7</accession>
<dbReference type="Gene3D" id="3.20.20.150">
    <property type="entry name" value="Divalent-metal-dependent TIM barrel enzymes"/>
    <property type="match status" value="1"/>
</dbReference>
<dbReference type="Pfam" id="PF01261">
    <property type="entry name" value="AP_endonuc_2"/>
    <property type="match status" value="1"/>
</dbReference>
<evidence type="ECO:0000259" key="2">
    <source>
        <dbReference type="Pfam" id="PF01261"/>
    </source>
</evidence>
<dbReference type="AlphaFoldDB" id="A0A517TVN7"/>
<proteinExistence type="predicted"/>
<protein>
    <submittedName>
        <fullName evidence="3">L-ribulose-5-phosphate 3-epimerase UlaE</fullName>
        <ecNumber evidence="3">5.1.3.22</ecNumber>
    </submittedName>
</protein>
<dbReference type="RefSeq" id="WP_145432008.1">
    <property type="nucleotide sequence ID" value="NZ_CP036339.1"/>
</dbReference>
<dbReference type="PANTHER" id="PTHR43489">
    <property type="entry name" value="ISOMERASE"/>
    <property type="match status" value="1"/>
</dbReference>